<evidence type="ECO:0000313" key="1">
    <source>
        <dbReference type="EMBL" id="PON62773.1"/>
    </source>
</evidence>
<dbReference type="PANTHER" id="PTHR47584:SF14">
    <property type="entry name" value="L10-INTERACTING MYB DOMAIN-CONTAINING PROTEIN-LIKE"/>
    <property type="match status" value="1"/>
</dbReference>
<proteinExistence type="predicted"/>
<dbReference type="OrthoDB" id="686198at2759"/>
<dbReference type="EMBL" id="JXTB01000110">
    <property type="protein sequence ID" value="PON62773.1"/>
    <property type="molecule type" value="Genomic_DNA"/>
</dbReference>
<keyword evidence="2" id="KW-1185">Reference proteome</keyword>
<dbReference type="Proteomes" id="UP000237105">
    <property type="component" value="Unassembled WGS sequence"/>
</dbReference>
<dbReference type="InterPro" id="IPR045026">
    <property type="entry name" value="LIMYB"/>
</dbReference>
<dbReference type="PANTHER" id="PTHR47584">
    <property type="match status" value="1"/>
</dbReference>
<reference evidence="2" key="1">
    <citation type="submission" date="2016-06" db="EMBL/GenBank/DDBJ databases">
        <title>Parallel loss of symbiosis genes in relatives of nitrogen-fixing non-legume Parasponia.</title>
        <authorList>
            <person name="Van Velzen R."/>
            <person name="Holmer R."/>
            <person name="Bu F."/>
            <person name="Rutten L."/>
            <person name="Van Zeijl A."/>
            <person name="Liu W."/>
            <person name="Santuari L."/>
            <person name="Cao Q."/>
            <person name="Sharma T."/>
            <person name="Shen D."/>
            <person name="Roswanjaya Y."/>
            <person name="Wardhani T."/>
            <person name="Kalhor M.S."/>
            <person name="Jansen J."/>
            <person name="Van den Hoogen J."/>
            <person name="Gungor B."/>
            <person name="Hartog M."/>
            <person name="Hontelez J."/>
            <person name="Verver J."/>
            <person name="Yang W.-C."/>
            <person name="Schijlen E."/>
            <person name="Repin R."/>
            <person name="Schilthuizen M."/>
            <person name="Schranz E."/>
            <person name="Heidstra R."/>
            <person name="Miyata K."/>
            <person name="Fedorova E."/>
            <person name="Kohlen W."/>
            <person name="Bisseling T."/>
            <person name="Smit S."/>
            <person name="Geurts R."/>
        </authorList>
    </citation>
    <scope>NUCLEOTIDE SEQUENCE [LARGE SCALE GENOMIC DNA]</scope>
    <source>
        <strain evidence="2">cv. WU1-14</strain>
    </source>
</reference>
<sequence>TSCIGARLVDEVFSHSSKHSETYSAERRSKKNRSQQMTDAWTEVVKVKTDACLAEAKKYKKSPSTVGNSQKEEFSLTKCVQIIEGMEGIDDDVYMKAVEKFKDSDWREIFVNMSTLRKRVWLDRL</sequence>
<organism evidence="1 2">
    <name type="scientific">Parasponia andersonii</name>
    <name type="common">Sponia andersonii</name>
    <dbReference type="NCBI Taxonomy" id="3476"/>
    <lineage>
        <taxon>Eukaryota</taxon>
        <taxon>Viridiplantae</taxon>
        <taxon>Streptophyta</taxon>
        <taxon>Embryophyta</taxon>
        <taxon>Tracheophyta</taxon>
        <taxon>Spermatophyta</taxon>
        <taxon>Magnoliopsida</taxon>
        <taxon>eudicotyledons</taxon>
        <taxon>Gunneridae</taxon>
        <taxon>Pentapetalae</taxon>
        <taxon>rosids</taxon>
        <taxon>fabids</taxon>
        <taxon>Rosales</taxon>
        <taxon>Cannabaceae</taxon>
        <taxon>Parasponia</taxon>
    </lineage>
</organism>
<dbReference type="AlphaFoldDB" id="A0A2P5CNY7"/>
<accession>A0A2P5CNY7</accession>
<comment type="caution">
    <text evidence="1">The sequence shown here is derived from an EMBL/GenBank/DDBJ whole genome shotgun (WGS) entry which is preliminary data.</text>
</comment>
<name>A0A2P5CNY7_PARAD</name>
<gene>
    <name evidence="1" type="ORF">PanWU01x14_136850</name>
</gene>
<protein>
    <recommendedName>
        <fullName evidence="3">Myb/SANT-like domain containing protein</fullName>
    </recommendedName>
</protein>
<evidence type="ECO:0000313" key="2">
    <source>
        <dbReference type="Proteomes" id="UP000237105"/>
    </source>
</evidence>
<feature type="non-terminal residue" evidence="1">
    <location>
        <position position="1"/>
    </location>
</feature>
<evidence type="ECO:0008006" key="3">
    <source>
        <dbReference type="Google" id="ProtNLM"/>
    </source>
</evidence>